<dbReference type="SUPFAM" id="SSF51182">
    <property type="entry name" value="RmlC-like cupins"/>
    <property type="match status" value="1"/>
</dbReference>
<keyword evidence="1" id="KW-0238">DNA-binding</keyword>
<comment type="caution">
    <text evidence="3">The sequence shown here is derived from an EMBL/GenBank/DDBJ whole genome shotgun (WGS) entry which is preliminary data.</text>
</comment>
<reference evidence="4" key="1">
    <citation type="journal article" date="2019" name="Int. J. Syst. Evol. Microbiol.">
        <title>The Global Catalogue of Microorganisms (GCM) 10K type strain sequencing project: providing services to taxonomists for standard genome sequencing and annotation.</title>
        <authorList>
            <consortium name="The Broad Institute Genomics Platform"/>
            <consortium name="The Broad Institute Genome Sequencing Center for Infectious Disease"/>
            <person name="Wu L."/>
            <person name="Ma J."/>
        </authorList>
    </citation>
    <scope>NUCLEOTIDE SEQUENCE [LARGE SCALE GENOMIC DNA]</scope>
    <source>
        <strain evidence="4">KCTC 42087</strain>
    </source>
</reference>
<accession>A0ABW1AGL8</accession>
<dbReference type="EMBL" id="JBHSON010000121">
    <property type="protein sequence ID" value="MFC5753737.1"/>
    <property type="molecule type" value="Genomic_DNA"/>
</dbReference>
<dbReference type="InterPro" id="IPR003313">
    <property type="entry name" value="AraC-bd"/>
</dbReference>
<sequence>MTDDTDRQGGEERPRQFFFDVAEIAGRTTAEIFGESEEAEKYFELFGRDLVTKAILQSPQLSVYHEAAKPGERVKPHRHGTHQLNYVLRGELIFGRRHVGPGMGFFTPDLLYSWRAGDEGAEWIEIHAGQPGVFLRQREF</sequence>
<evidence type="ECO:0000259" key="2">
    <source>
        <dbReference type="Pfam" id="PF02311"/>
    </source>
</evidence>
<evidence type="ECO:0000313" key="3">
    <source>
        <dbReference type="EMBL" id="MFC5753737.1"/>
    </source>
</evidence>
<evidence type="ECO:0000313" key="4">
    <source>
        <dbReference type="Proteomes" id="UP001596074"/>
    </source>
</evidence>
<dbReference type="InterPro" id="IPR011051">
    <property type="entry name" value="RmlC_Cupin_sf"/>
</dbReference>
<feature type="domain" description="AraC-type arabinose-binding/dimerisation" evidence="2">
    <location>
        <begin position="63"/>
        <end position="108"/>
    </location>
</feature>
<organism evidence="3 4">
    <name type="scientific">Actinomadura rugatobispora</name>
    <dbReference type="NCBI Taxonomy" id="1994"/>
    <lineage>
        <taxon>Bacteria</taxon>
        <taxon>Bacillati</taxon>
        <taxon>Actinomycetota</taxon>
        <taxon>Actinomycetes</taxon>
        <taxon>Streptosporangiales</taxon>
        <taxon>Thermomonosporaceae</taxon>
        <taxon>Actinomadura</taxon>
    </lineage>
</organism>
<name>A0ABW1AGL8_9ACTN</name>
<keyword evidence="4" id="KW-1185">Reference proteome</keyword>
<dbReference type="Gene3D" id="2.60.120.10">
    <property type="entry name" value="Jelly Rolls"/>
    <property type="match status" value="1"/>
</dbReference>
<evidence type="ECO:0000256" key="1">
    <source>
        <dbReference type="ARBA" id="ARBA00023125"/>
    </source>
</evidence>
<dbReference type="Pfam" id="PF02311">
    <property type="entry name" value="AraC_binding"/>
    <property type="match status" value="1"/>
</dbReference>
<dbReference type="RefSeq" id="WP_378291077.1">
    <property type="nucleotide sequence ID" value="NZ_JBHSON010000121.1"/>
</dbReference>
<dbReference type="Proteomes" id="UP001596074">
    <property type="component" value="Unassembled WGS sequence"/>
</dbReference>
<proteinExistence type="predicted"/>
<protein>
    <submittedName>
        <fullName evidence="3">Cupin domain-containing protein</fullName>
    </submittedName>
</protein>
<dbReference type="InterPro" id="IPR014710">
    <property type="entry name" value="RmlC-like_jellyroll"/>
</dbReference>
<gene>
    <name evidence="3" type="ORF">ACFPZN_49655</name>
</gene>